<evidence type="ECO:0000313" key="2">
    <source>
        <dbReference type="EMBL" id="CAL1544402.1"/>
    </source>
</evidence>
<name>A0AAV2IE72_LYMST</name>
<dbReference type="Proteomes" id="UP001497497">
    <property type="component" value="Unassembled WGS sequence"/>
</dbReference>
<protein>
    <submittedName>
        <fullName evidence="2">Uncharacterized protein</fullName>
    </submittedName>
</protein>
<feature type="non-terminal residue" evidence="2">
    <location>
        <position position="270"/>
    </location>
</feature>
<feature type="compositionally biased region" description="Polar residues" evidence="1">
    <location>
        <begin position="218"/>
        <end position="239"/>
    </location>
</feature>
<feature type="region of interest" description="Disordered" evidence="1">
    <location>
        <begin position="1"/>
        <end position="87"/>
    </location>
</feature>
<reference evidence="2 3" key="1">
    <citation type="submission" date="2024-04" db="EMBL/GenBank/DDBJ databases">
        <authorList>
            <consortium name="Genoscope - CEA"/>
            <person name="William W."/>
        </authorList>
    </citation>
    <scope>NUCLEOTIDE SEQUENCE [LARGE SCALE GENOMIC DNA]</scope>
</reference>
<comment type="caution">
    <text evidence="2">The sequence shown here is derived from an EMBL/GenBank/DDBJ whole genome shotgun (WGS) entry which is preliminary data.</text>
</comment>
<accession>A0AAV2IE72</accession>
<feature type="compositionally biased region" description="Polar residues" evidence="1">
    <location>
        <begin position="7"/>
        <end position="17"/>
    </location>
</feature>
<organism evidence="2 3">
    <name type="scientific">Lymnaea stagnalis</name>
    <name type="common">Great pond snail</name>
    <name type="synonym">Helix stagnalis</name>
    <dbReference type="NCBI Taxonomy" id="6523"/>
    <lineage>
        <taxon>Eukaryota</taxon>
        <taxon>Metazoa</taxon>
        <taxon>Spiralia</taxon>
        <taxon>Lophotrochozoa</taxon>
        <taxon>Mollusca</taxon>
        <taxon>Gastropoda</taxon>
        <taxon>Heterobranchia</taxon>
        <taxon>Euthyneura</taxon>
        <taxon>Panpulmonata</taxon>
        <taxon>Hygrophila</taxon>
        <taxon>Lymnaeoidea</taxon>
        <taxon>Lymnaeidae</taxon>
        <taxon>Lymnaea</taxon>
    </lineage>
</organism>
<proteinExistence type="predicted"/>
<evidence type="ECO:0000313" key="3">
    <source>
        <dbReference type="Proteomes" id="UP001497497"/>
    </source>
</evidence>
<keyword evidence="3" id="KW-1185">Reference proteome</keyword>
<sequence>MAALECNNGQDGFSPTENGDALPEEKSLSIDYSEDLWLANSEDSSGPYAQQPSKVVSHEQTNTHSVQPETRENFPNAPPGHQTVMESHSHTNMNNVEYSERHSANTQGQTWTDAMPDDDAEETALQPATTYINGTAEHNGMDFSSSGDEKDFAQLVPAGSYVEGGAVVGVENQDKTFTSLMPAAALGVNGEIQQGFTTMLNANQDGMVYYAPSEQMANDASSPMANQENSSVSYEQSGQMAAGKEDEVVEGDEGGGGMYVSMDNLKLENQ</sequence>
<evidence type="ECO:0000256" key="1">
    <source>
        <dbReference type="SAM" id="MobiDB-lite"/>
    </source>
</evidence>
<feature type="compositionally biased region" description="Polar residues" evidence="1">
    <location>
        <begin position="41"/>
        <end position="68"/>
    </location>
</feature>
<feature type="region of interest" description="Disordered" evidence="1">
    <location>
        <begin position="218"/>
        <end position="270"/>
    </location>
</feature>
<dbReference type="AlphaFoldDB" id="A0AAV2IE72"/>
<gene>
    <name evidence="2" type="ORF">GSLYS_00017915001</name>
</gene>
<dbReference type="EMBL" id="CAXITT010000619">
    <property type="protein sequence ID" value="CAL1544402.1"/>
    <property type="molecule type" value="Genomic_DNA"/>
</dbReference>